<gene>
    <name evidence="3" type="primary">LOC111438527</name>
</gene>
<name>A0A6J1EVQ9_CUCMO</name>
<organism evidence="2 3">
    <name type="scientific">Cucurbita moschata</name>
    <name type="common">Winter crookneck squash</name>
    <name type="synonym">Cucurbita pepo var. moschata</name>
    <dbReference type="NCBI Taxonomy" id="3662"/>
    <lineage>
        <taxon>Eukaryota</taxon>
        <taxon>Viridiplantae</taxon>
        <taxon>Streptophyta</taxon>
        <taxon>Embryophyta</taxon>
        <taxon>Tracheophyta</taxon>
        <taxon>Spermatophyta</taxon>
        <taxon>Magnoliopsida</taxon>
        <taxon>eudicotyledons</taxon>
        <taxon>Gunneridae</taxon>
        <taxon>Pentapetalae</taxon>
        <taxon>rosids</taxon>
        <taxon>fabids</taxon>
        <taxon>Cucurbitales</taxon>
        <taxon>Cucurbitaceae</taxon>
        <taxon>Cucurbiteae</taxon>
        <taxon>Cucurbita</taxon>
    </lineage>
</organism>
<dbReference type="RefSeq" id="XP_022932206.1">
    <property type="nucleotide sequence ID" value="XM_023076438.1"/>
</dbReference>
<dbReference type="GeneID" id="111438527"/>
<evidence type="ECO:0000313" key="3">
    <source>
        <dbReference type="RefSeq" id="XP_022932206.1"/>
    </source>
</evidence>
<evidence type="ECO:0000256" key="1">
    <source>
        <dbReference type="SAM" id="MobiDB-lite"/>
    </source>
</evidence>
<feature type="region of interest" description="Disordered" evidence="1">
    <location>
        <begin position="1"/>
        <end position="52"/>
    </location>
</feature>
<sequence length="70" mass="7733">MGLDGGLSWADQWDSNPDPGPPPSSAENGKKKKKKKKEKEEGGSSSSEKSIFKKASLKWIKELRKKSEKS</sequence>
<keyword evidence="2" id="KW-1185">Reference proteome</keyword>
<evidence type="ECO:0000313" key="2">
    <source>
        <dbReference type="Proteomes" id="UP000504609"/>
    </source>
</evidence>
<proteinExistence type="predicted"/>
<dbReference type="KEGG" id="cmos:111438527"/>
<protein>
    <submittedName>
        <fullName evidence="3">Uncharacterized protein LOC111438527</fullName>
    </submittedName>
</protein>
<accession>A0A6J1EVQ9</accession>
<dbReference type="Proteomes" id="UP000504609">
    <property type="component" value="Unplaced"/>
</dbReference>
<reference evidence="3" key="1">
    <citation type="submission" date="2025-08" db="UniProtKB">
        <authorList>
            <consortium name="RefSeq"/>
        </authorList>
    </citation>
    <scope>IDENTIFICATION</scope>
    <source>
        <tissue evidence="3">Young leaves</tissue>
    </source>
</reference>
<dbReference type="AlphaFoldDB" id="A0A6J1EVQ9"/>